<feature type="compositionally biased region" description="Basic and acidic residues" evidence="2">
    <location>
        <begin position="242"/>
        <end position="261"/>
    </location>
</feature>
<feature type="region of interest" description="Disordered" evidence="2">
    <location>
        <begin position="631"/>
        <end position="654"/>
    </location>
</feature>
<evidence type="ECO:0000313" key="3">
    <source>
        <dbReference type="EMBL" id="OIW02569.1"/>
    </source>
</evidence>
<keyword evidence="4" id="KW-1185">Reference proteome</keyword>
<dbReference type="EMBL" id="CM007371">
    <property type="protein sequence ID" value="OIW02569.1"/>
    <property type="molecule type" value="Genomic_DNA"/>
</dbReference>
<feature type="region of interest" description="Disordered" evidence="2">
    <location>
        <begin position="843"/>
        <end position="889"/>
    </location>
</feature>
<feature type="compositionally biased region" description="Basic and acidic residues" evidence="2">
    <location>
        <begin position="722"/>
        <end position="753"/>
    </location>
</feature>
<sequence>MEEEEVSLDYELSAEKNEAPTMQTLDSEPPICDLVISSDRYVGLQKEIEKKNEEKEVQEGKNKGVELKEDDQKKLMDLGLAEMERNKRLESLIARRRARKLLKLHLENGVVDPVMPREIAPLLIARGNPYDSPREFEGIDGIERPGSAPSALRSPFDIPYDPNEEKPILKGDSFDQEFFTTLQKELQFCRHESFNYFSLEPRQNLAYPRARRFPGKGNEDWFEQLISKERNECEPKALTPLSEREETTNEDDEKGKTETVSVKDEELENANATKSMSDHTSKLDLTTKITNAESSEVIENPGLTIPKPHVRGLNFPRSNIDATNINDSLYESLPSQVNKNQVNALFTGGGISLTPSHSIASDLQVEVSEVGSPTLATVDDSHEINTTTDEESIAYDRDIDKDIITSGSEEMWGASFNSRGVSSVIEQDISEVHNWRDIASPLSPQIIDEENTADVSSMSSISDMPEDTSTHEGSNDGNIFGIVEECIGETDVHHPSNSSDVIARWKRLMRLMDKNVNHLPHETHAEIPEEMSILSEDLITEAQVINNVNNSATIEQDSTNNKESNEYNTLAVQQETSDEVTINSGLSFSPRSVLPHNTIADQVSSSAYNQEMHLGNLQSNSEVMAHATLNGESPLDTMPQNNELSLDYPTLESHNNDFRHSQEWTYRPKNSIEESNMSSKMSDTEVYNMEEEEKLKSDKNSTEKFSPLSREDATTESPKQVEIMDEKSRELFDDKEPLDSVRLEASSDVHRENEDESQTSVRQEAAKEPFTNAEVMDTSSAIHLEGEDHSDLDKNETILSPNDTKEELSNYLQSESKHVVEDHMEKEKLVDLVDICEDSTLTSAEEELNNNERMVLSDSAGESHEVETEQLLHLEDVSAPNPNDSSKEIECFQKELTDLVE</sequence>
<dbReference type="PANTHER" id="PTHR33870:SF16">
    <property type="entry name" value="PROTEIN, PUTATIVE-RELATED"/>
    <property type="match status" value="1"/>
</dbReference>
<proteinExistence type="predicted"/>
<feature type="coiled-coil region" evidence="1">
    <location>
        <begin position="41"/>
        <end position="70"/>
    </location>
</feature>
<feature type="compositionally biased region" description="Basic and acidic residues" evidence="2">
    <location>
        <begin position="784"/>
        <end position="796"/>
    </location>
</feature>
<organism evidence="3 4">
    <name type="scientific">Lupinus angustifolius</name>
    <name type="common">Narrow-leaved blue lupine</name>
    <dbReference type="NCBI Taxonomy" id="3871"/>
    <lineage>
        <taxon>Eukaryota</taxon>
        <taxon>Viridiplantae</taxon>
        <taxon>Streptophyta</taxon>
        <taxon>Embryophyta</taxon>
        <taxon>Tracheophyta</taxon>
        <taxon>Spermatophyta</taxon>
        <taxon>Magnoliopsida</taxon>
        <taxon>eudicotyledons</taxon>
        <taxon>Gunneridae</taxon>
        <taxon>Pentapetalae</taxon>
        <taxon>rosids</taxon>
        <taxon>fabids</taxon>
        <taxon>Fabales</taxon>
        <taxon>Fabaceae</taxon>
        <taxon>Papilionoideae</taxon>
        <taxon>50 kb inversion clade</taxon>
        <taxon>genistoids sensu lato</taxon>
        <taxon>core genistoids</taxon>
        <taxon>Genisteae</taxon>
        <taxon>Lupinus</taxon>
    </lineage>
</organism>
<feature type="compositionally biased region" description="Polar residues" evidence="2">
    <location>
        <begin position="453"/>
        <end position="462"/>
    </location>
</feature>
<feature type="region of interest" description="Disordered" evidence="2">
    <location>
        <begin position="444"/>
        <end position="476"/>
    </location>
</feature>
<feature type="region of interest" description="Disordered" evidence="2">
    <location>
        <begin position="235"/>
        <end position="261"/>
    </location>
</feature>
<evidence type="ECO:0000256" key="1">
    <source>
        <dbReference type="SAM" id="Coils"/>
    </source>
</evidence>
<dbReference type="Proteomes" id="UP000188354">
    <property type="component" value="Chromosome LG11"/>
</dbReference>
<gene>
    <name evidence="3" type="ORF">TanjilG_24020</name>
</gene>
<dbReference type="AlphaFoldDB" id="A0A1J7HJM7"/>
<evidence type="ECO:0000256" key="2">
    <source>
        <dbReference type="SAM" id="MobiDB-lite"/>
    </source>
</evidence>
<dbReference type="PANTHER" id="PTHR33870">
    <property type="entry name" value="CARDIOMYOPATHY-ASSOCIATED PROTEIN"/>
    <property type="match status" value="1"/>
</dbReference>
<feature type="region of interest" description="Disordered" evidence="2">
    <location>
        <begin position="1"/>
        <end position="29"/>
    </location>
</feature>
<protein>
    <submittedName>
        <fullName evidence="3">Uncharacterized protein</fullName>
    </submittedName>
</protein>
<name>A0A1J7HJM7_LUPAN</name>
<feature type="region of interest" description="Disordered" evidence="2">
    <location>
        <begin position="669"/>
        <end position="814"/>
    </location>
</feature>
<evidence type="ECO:0000313" key="4">
    <source>
        <dbReference type="Proteomes" id="UP000188354"/>
    </source>
</evidence>
<accession>A0A1J7HJM7</accession>
<feature type="compositionally biased region" description="Basic and acidic residues" evidence="2">
    <location>
        <begin position="693"/>
        <end position="702"/>
    </location>
</feature>
<dbReference type="Gramene" id="OIW02569">
    <property type="protein sequence ID" value="OIW02569"/>
    <property type="gene ID" value="TanjilG_24020"/>
</dbReference>
<feature type="compositionally biased region" description="Basic and acidic residues" evidence="2">
    <location>
        <begin position="861"/>
        <end position="876"/>
    </location>
</feature>
<keyword evidence="1" id="KW-0175">Coiled coil</keyword>
<reference evidence="3 4" key="1">
    <citation type="journal article" date="2017" name="Plant Biotechnol. J.">
        <title>A comprehensive draft genome sequence for lupin (Lupinus angustifolius), an emerging health food: insights into plant-microbe interactions and legume evolution.</title>
        <authorList>
            <person name="Hane J.K."/>
            <person name="Ming Y."/>
            <person name="Kamphuis L.G."/>
            <person name="Nelson M.N."/>
            <person name="Garg G."/>
            <person name="Atkins C.A."/>
            <person name="Bayer P.E."/>
            <person name="Bravo A."/>
            <person name="Bringans S."/>
            <person name="Cannon S."/>
            <person name="Edwards D."/>
            <person name="Foley R."/>
            <person name="Gao L.L."/>
            <person name="Harrison M.J."/>
            <person name="Huang W."/>
            <person name="Hurgobin B."/>
            <person name="Li S."/>
            <person name="Liu C.W."/>
            <person name="McGrath A."/>
            <person name="Morahan G."/>
            <person name="Murray J."/>
            <person name="Weller J."/>
            <person name="Jian J."/>
            <person name="Singh K.B."/>
        </authorList>
    </citation>
    <scope>NUCLEOTIDE SEQUENCE [LARGE SCALE GENOMIC DNA]</scope>
    <source>
        <strain evidence="4">cv. Tanjil</strain>
        <tissue evidence="3">Whole plant</tissue>
    </source>
</reference>